<protein>
    <submittedName>
        <fullName evidence="2">Uncharacterized protein</fullName>
    </submittedName>
</protein>
<organism evidence="2 3">
    <name type="scientific">Stenotrophomonas maltophilia</name>
    <name type="common">Pseudomonas maltophilia</name>
    <name type="synonym">Xanthomonas maltophilia</name>
    <dbReference type="NCBI Taxonomy" id="40324"/>
    <lineage>
        <taxon>Bacteria</taxon>
        <taxon>Pseudomonadati</taxon>
        <taxon>Pseudomonadota</taxon>
        <taxon>Gammaproteobacteria</taxon>
        <taxon>Lysobacterales</taxon>
        <taxon>Lysobacteraceae</taxon>
        <taxon>Stenotrophomonas</taxon>
        <taxon>Stenotrophomonas maltophilia group</taxon>
    </lineage>
</organism>
<proteinExistence type="predicted"/>
<evidence type="ECO:0000256" key="1">
    <source>
        <dbReference type="SAM" id="Phobius"/>
    </source>
</evidence>
<comment type="caution">
    <text evidence="2">The sequence shown here is derived from an EMBL/GenBank/DDBJ whole genome shotgun (WGS) entry which is preliminary data.</text>
</comment>
<sequence length="106" mass="11732">MVGALVALRRIEYTDIGRLAFVSLLLLVAGTLNVSNFSIYRLFLHVPGIDSIRAVTRVMLVMVVPLGILAGIGSSVFSRFLSDAVPFVFALEVCWRSFFWLQSQVP</sequence>
<feature type="transmembrane region" description="Helical" evidence="1">
    <location>
        <begin position="55"/>
        <end position="78"/>
    </location>
</feature>
<keyword evidence="1" id="KW-1133">Transmembrane helix</keyword>
<keyword evidence="1" id="KW-0812">Transmembrane</keyword>
<dbReference type="Proteomes" id="UP000243478">
    <property type="component" value="Unassembled WGS sequence"/>
</dbReference>
<evidence type="ECO:0000313" key="3">
    <source>
        <dbReference type="Proteomes" id="UP000243478"/>
    </source>
</evidence>
<dbReference type="PATRIC" id="fig|40324.63.peg.801"/>
<reference evidence="2 3" key="1">
    <citation type="submission" date="2015-03" db="EMBL/GenBank/DDBJ databases">
        <title>Draft genome of Stenotrophomonas maltophila isolated from urine specimen.</title>
        <authorList>
            <person name="Murugan N."/>
            <person name="Malathi J."/>
            <person name="Umashankar V."/>
            <person name="Madhavan H."/>
        </authorList>
    </citation>
    <scope>NUCLEOTIDE SEQUENCE [LARGE SCALE GENOMIC DNA]</scope>
    <source>
        <strain evidence="2 3">JMNMN1</strain>
    </source>
</reference>
<gene>
    <name evidence="2" type="ORF">VM57_02140</name>
</gene>
<dbReference type="AlphaFoldDB" id="A0A0F5ZPN6"/>
<accession>A0A0F5ZPN6</accession>
<feature type="transmembrane region" description="Helical" evidence="1">
    <location>
        <begin position="20"/>
        <end position="43"/>
    </location>
</feature>
<keyword evidence="1" id="KW-0472">Membrane</keyword>
<dbReference type="EMBL" id="JZRZ01000004">
    <property type="protein sequence ID" value="KKD57706.1"/>
    <property type="molecule type" value="Genomic_DNA"/>
</dbReference>
<name>A0A0F5ZPN6_STEMA</name>
<evidence type="ECO:0000313" key="2">
    <source>
        <dbReference type="EMBL" id="KKD57706.1"/>
    </source>
</evidence>